<keyword evidence="2" id="KW-1185">Reference proteome</keyword>
<organism evidence="1 2">
    <name type="scientific">Methylocaldum marinum</name>
    <dbReference type="NCBI Taxonomy" id="1432792"/>
    <lineage>
        <taxon>Bacteria</taxon>
        <taxon>Pseudomonadati</taxon>
        <taxon>Pseudomonadota</taxon>
        <taxon>Gammaproteobacteria</taxon>
        <taxon>Methylococcales</taxon>
        <taxon>Methylococcaceae</taxon>
        <taxon>Methylocaldum</taxon>
    </lineage>
</organism>
<reference evidence="1 2" key="1">
    <citation type="submission" date="2016-12" db="EMBL/GenBank/DDBJ databases">
        <title>Genome sequencing of Methylocaldum marinum.</title>
        <authorList>
            <person name="Takeuchi M."/>
            <person name="Kamagata Y."/>
            <person name="Hiraoka S."/>
            <person name="Oshima K."/>
            <person name="Hattori M."/>
            <person name="Iwasaki W."/>
        </authorList>
    </citation>
    <scope>NUCLEOTIDE SEQUENCE [LARGE SCALE GENOMIC DNA]</scope>
    <source>
        <strain evidence="1 2">S8</strain>
    </source>
</reference>
<dbReference type="EMBL" id="AP017928">
    <property type="protein sequence ID" value="BBA33076.1"/>
    <property type="molecule type" value="Genomic_DNA"/>
</dbReference>
<name>A0A250KNG4_9GAMM</name>
<gene>
    <name evidence="1" type="ORF">sS8_1114</name>
</gene>
<dbReference type="InterPro" id="IPR029787">
    <property type="entry name" value="Nucleotide_cyclase"/>
</dbReference>
<dbReference type="Proteomes" id="UP000266313">
    <property type="component" value="Chromosome"/>
</dbReference>
<protein>
    <submittedName>
        <fullName evidence="1">Adenylate cyclase 1</fullName>
    </submittedName>
</protein>
<proteinExistence type="predicted"/>
<dbReference type="KEGG" id="mmai:sS8_1114"/>
<evidence type="ECO:0000313" key="2">
    <source>
        <dbReference type="Proteomes" id="UP000266313"/>
    </source>
</evidence>
<dbReference type="Gene3D" id="3.30.70.1230">
    <property type="entry name" value="Nucleotide cyclase"/>
    <property type="match status" value="1"/>
</dbReference>
<dbReference type="AlphaFoldDB" id="A0A250KNG4"/>
<dbReference type="SUPFAM" id="SSF55073">
    <property type="entry name" value="Nucleotide cyclase"/>
    <property type="match status" value="1"/>
</dbReference>
<sequence>MRVGNVGSAKHYEFHAFGDIVNTTTRIERLNKALGTHILELFQMLNNCKSIDFVVPKPGGK</sequence>
<evidence type="ECO:0000313" key="1">
    <source>
        <dbReference type="EMBL" id="BBA33076.1"/>
    </source>
</evidence>
<accession>A0A250KNG4</accession>